<reference evidence="2" key="1">
    <citation type="submission" date="2016-11" db="EMBL/GenBank/DDBJ databases">
        <authorList>
            <person name="Varghese N."/>
            <person name="Submissions S."/>
        </authorList>
    </citation>
    <scope>NUCLEOTIDE SEQUENCE [LARGE SCALE GENOMIC DNA]</scope>
    <source>
        <strain evidence="2">DSM 24787</strain>
    </source>
</reference>
<evidence type="ECO:0008006" key="3">
    <source>
        <dbReference type="Google" id="ProtNLM"/>
    </source>
</evidence>
<dbReference type="AlphaFoldDB" id="A0A1N6FYA9"/>
<evidence type="ECO:0000313" key="2">
    <source>
        <dbReference type="Proteomes" id="UP000185003"/>
    </source>
</evidence>
<protein>
    <recommendedName>
        <fullName evidence="3">Transcription elongation factor, GreA/GreB, C-term</fullName>
    </recommendedName>
</protein>
<gene>
    <name evidence="1" type="ORF">SAMN04488055_2480</name>
</gene>
<accession>A0A1N6FYA9</accession>
<proteinExistence type="predicted"/>
<dbReference type="Proteomes" id="UP000185003">
    <property type="component" value="Unassembled WGS sequence"/>
</dbReference>
<sequence length="156" mass="17551">MMTQQQMIQFKTSLKKAGELLIKERIATAQLAIDNAQEAANNEGKSSAGDKYETGRAMGHLEKDMYARQQAENMKELDLLQKVNTDLIYTNARTGAYVRCSDHSFFIAVGLGKQQVDDQLIFFLSPYAPLAKLLLHKKAGDSFLFNKQETVIVEIF</sequence>
<organism evidence="1 2">
    <name type="scientific">Chitinophaga niabensis</name>
    <dbReference type="NCBI Taxonomy" id="536979"/>
    <lineage>
        <taxon>Bacteria</taxon>
        <taxon>Pseudomonadati</taxon>
        <taxon>Bacteroidota</taxon>
        <taxon>Chitinophagia</taxon>
        <taxon>Chitinophagales</taxon>
        <taxon>Chitinophagaceae</taxon>
        <taxon>Chitinophaga</taxon>
    </lineage>
</organism>
<dbReference type="STRING" id="536979.SAMN04488055_2480"/>
<dbReference type="EMBL" id="FSRA01000001">
    <property type="protein sequence ID" value="SIO00258.1"/>
    <property type="molecule type" value="Genomic_DNA"/>
</dbReference>
<evidence type="ECO:0000313" key="1">
    <source>
        <dbReference type="EMBL" id="SIO00258.1"/>
    </source>
</evidence>
<keyword evidence="2" id="KW-1185">Reference proteome</keyword>
<name>A0A1N6FYA9_9BACT</name>